<sequence length="506" mass="57711">MATPSSSLALKEYLKRYQSTAEEIKKSKKKKKKEKPKPQSTANGVIVFDNDPVWQKPVKIEDSDEEDDSVGDGMPQIEEDIEVKRMKRLEAIRSLKPYHSISEDGSGWIPIPKPSKTSTSERRDLSPADNQHDTGDTDLSPALHKRSQLDLDENTDMSPPRQRRGRLDTPSPESKINVSERQVDDLSPPPRPLVDDLSPPRRAARGFPVAELSPADDLSPPHRFQGSTEADLSPPRKATKRPLEDLSPPRRSRKRSLEATEAHNTSVLGLSATGRGNHRPSESSRNIEPPLTKETRMGGLLSAREMREEIHMKKKDEKSRFASMDPLLSGRDAEAVHRDKEGKKISKEKLKKPKEEKKEQMPLEWGKGLAQKRNAQQRGKELELEKERPFARLRDDPELNKMLKEEIRWGDTMAPFIKRKTSALILEDLGENEKMKESGFVIPQAVPMHSWLKRGLDFLPNRYGIRPGRHWDGVDRSNGYEKELYKRQNEKRANESEAYLWSVSDM</sequence>
<feature type="compositionally biased region" description="Basic and acidic residues" evidence="2">
    <location>
        <begin position="331"/>
        <end position="361"/>
    </location>
</feature>
<dbReference type="GO" id="GO:0003723">
    <property type="term" value="F:RNA binding"/>
    <property type="evidence" value="ECO:0007669"/>
    <property type="project" value="TreeGrafter"/>
</dbReference>
<feature type="region of interest" description="Disordered" evidence="2">
    <location>
        <begin position="22"/>
        <end position="82"/>
    </location>
</feature>
<evidence type="ECO:0008006" key="5">
    <source>
        <dbReference type="Google" id="ProtNLM"/>
    </source>
</evidence>
<proteinExistence type="inferred from homology"/>
<evidence type="ECO:0000256" key="2">
    <source>
        <dbReference type="SAM" id="MobiDB-lite"/>
    </source>
</evidence>
<gene>
    <name evidence="3" type="ORF">KSP39_PZI019007</name>
</gene>
<keyword evidence="4" id="KW-1185">Reference proteome</keyword>
<comment type="caution">
    <text evidence="3">The sequence shown here is derived from an EMBL/GenBank/DDBJ whole genome shotgun (WGS) entry which is preliminary data.</text>
</comment>
<dbReference type="AlphaFoldDB" id="A0AAP0B449"/>
<dbReference type="PANTHER" id="PTHR31809:SF0">
    <property type="entry name" value="BUD13 HOMOLOG"/>
    <property type="match status" value="1"/>
</dbReference>
<dbReference type="Proteomes" id="UP001418222">
    <property type="component" value="Unassembled WGS sequence"/>
</dbReference>
<dbReference type="Pfam" id="PF09736">
    <property type="entry name" value="Bud13"/>
    <property type="match status" value="1"/>
</dbReference>
<feature type="compositionally biased region" description="Basic and acidic residues" evidence="2">
    <location>
        <begin position="304"/>
        <end position="320"/>
    </location>
</feature>
<dbReference type="InterPro" id="IPR051112">
    <property type="entry name" value="CWC26_splicing_factor"/>
</dbReference>
<dbReference type="InterPro" id="IPR018609">
    <property type="entry name" value="Bud13"/>
</dbReference>
<dbReference type="GO" id="GO:0005684">
    <property type="term" value="C:U2-type spliceosomal complex"/>
    <property type="evidence" value="ECO:0007669"/>
    <property type="project" value="TreeGrafter"/>
</dbReference>
<reference evidence="3 4" key="1">
    <citation type="journal article" date="2022" name="Nat. Plants">
        <title>Genomes of leafy and leafless Platanthera orchids illuminate the evolution of mycoheterotrophy.</title>
        <authorList>
            <person name="Li M.H."/>
            <person name="Liu K.W."/>
            <person name="Li Z."/>
            <person name="Lu H.C."/>
            <person name="Ye Q.L."/>
            <person name="Zhang D."/>
            <person name="Wang J.Y."/>
            <person name="Li Y.F."/>
            <person name="Zhong Z.M."/>
            <person name="Liu X."/>
            <person name="Yu X."/>
            <person name="Liu D.K."/>
            <person name="Tu X.D."/>
            <person name="Liu B."/>
            <person name="Hao Y."/>
            <person name="Liao X.Y."/>
            <person name="Jiang Y.T."/>
            <person name="Sun W.H."/>
            <person name="Chen J."/>
            <person name="Chen Y.Q."/>
            <person name="Ai Y."/>
            <person name="Zhai J.W."/>
            <person name="Wu S.S."/>
            <person name="Zhou Z."/>
            <person name="Hsiao Y.Y."/>
            <person name="Wu W.L."/>
            <person name="Chen Y.Y."/>
            <person name="Lin Y.F."/>
            <person name="Hsu J.L."/>
            <person name="Li C.Y."/>
            <person name="Wang Z.W."/>
            <person name="Zhao X."/>
            <person name="Zhong W.Y."/>
            <person name="Ma X.K."/>
            <person name="Ma L."/>
            <person name="Huang J."/>
            <person name="Chen G.Z."/>
            <person name="Huang M.Z."/>
            <person name="Huang L."/>
            <person name="Peng D.H."/>
            <person name="Luo Y.B."/>
            <person name="Zou S.Q."/>
            <person name="Chen S.P."/>
            <person name="Lan S."/>
            <person name="Tsai W.C."/>
            <person name="Van de Peer Y."/>
            <person name="Liu Z.J."/>
        </authorList>
    </citation>
    <scope>NUCLEOTIDE SEQUENCE [LARGE SCALE GENOMIC DNA]</scope>
    <source>
        <strain evidence="3">Lor287</strain>
    </source>
</reference>
<feature type="compositionally biased region" description="Basic residues" evidence="2">
    <location>
        <begin position="26"/>
        <end position="35"/>
    </location>
</feature>
<evidence type="ECO:0000256" key="1">
    <source>
        <dbReference type="ARBA" id="ARBA00011069"/>
    </source>
</evidence>
<evidence type="ECO:0000313" key="4">
    <source>
        <dbReference type="Proteomes" id="UP001418222"/>
    </source>
</evidence>
<dbReference type="GO" id="GO:0070274">
    <property type="term" value="C:RES complex"/>
    <property type="evidence" value="ECO:0007669"/>
    <property type="project" value="TreeGrafter"/>
</dbReference>
<accession>A0AAP0B449</accession>
<organism evidence="3 4">
    <name type="scientific">Platanthera zijinensis</name>
    <dbReference type="NCBI Taxonomy" id="2320716"/>
    <lineage>
        <taxon>Eukaryota</taxon>
        <taxon>Viridiplantae</taxon>
        <taxon>Streptophyta</taxon>
        <taxon>Embryophyta</taxon>
        <taxon>Tracheophyta</taxon>
        <taxon>Spermatophyta</taxon>
        <taxon>Magnoliopsida</taxon>
        <taxon>Liliopsida</taxon>
        <taxon>Asparagales</taxon>
        <taxon>Orchidaceae</taxon>
        <taxon>Orchidoideae</taxon>
        <taxon>Orchideae</taxon>
        <taxon>Orchidinae</taxon>
        <taxon>Platanthera</taxon>
    </lineage>
</organism>
<protein>
    <recommendedName>
        <fullName evidence="5">BUD13 homolog</fullName>
    </recommendedName>
</protein>
<name>A0AAP0B449_9ASPA</name>
<dbReference type="EMBL" id="JBBWWQ010000016">
    <property type="protein sequence ID" value="KAK8926584.1"/>
    <property type="molecule type" value="Genomic_DNA"/>
</dbReference>
<feature type="region of interest" description="Disordered" evidence="2">
    <location>
        <begin position="97"/>
        <end position="386"/>
    </location>
</feature>
<dbReference type="PANTHER" id="PTHR31809">
    <property type="entry name" value="BUD13 HOMOLOG"/>
    <property type="match status" value="1"/>
</dbReference>
<dbReference type="GO" id="GO:0000398">
    <property type="term" value="P:mRNA splicing, via spliceosome"/>
    <property type="evidence" value="ECO:0007669"/>
    <property type="project" value="TreeGrafter"/>
</dbReference>
<feature type="compositionally biased region" description="Polar residues" evidence="2">
    <location>
        <begin position="171"/>
        <end position="180"/>
    </location>
</feature>
<feature type="compositionally biased region" description="Basic and acidic residues" evidence="2">
    <location>
        <begin position="119"/>
        <end position="135"/>
    </location>
</feature>
<evidence type="ECO:0000313" key="3">
    <source>
        <dbReference type="EMBL" id="KAK8926584.1"/>
    </source>
</evidence>
<comment type="similarity">
    <text evidence="1">Belongs to the CWC26 family.</text>
</comment>